<keyword evidence="4" id="KW-0963">Cytoplasm</keyword>
<name>A0A9J7GFA0_CRIGR</name>
<keyword evidence="13" id="KW-0832">Ubl conjugation</keyword>
<evidence type="ECO:0000256" key="13">
    <source>
        <dbReference type="ARBA" id="ARBA00022843"/>
    </source>
</evidence>
<evidence type="ECO:0000313" key="28">
    <source>
        <dbReference type="RefSeq" id="XP_027282654.1"/>
    </source>
</evidence>
<keyword evidence="25" id="KW-1185">Reference proteome</keyword>
<dbReference type="GO" id="GO:0006954">
    <property type="term" value="P:inflammatory response"/>
    <property type="evidence" value="ECO:0007669"/>
    <property type="project" value="UniProtKB-KW"/>
</dbReference>
<dbReference type="PANTHER" id="PTHR46985">
    <property type="entry name" value="NACHT, LRR AND PYD DOMAINS-CONTAINING PROTEIN 1"/>
    <property type="match status" value="1"/>
</dbReference>
<evidence type="ECO:0000256" key="7">
    <source>
        <dbReference type="ARBA" id="ARBA00022614"/>
    </source>
</evidence>
<dbReference type="SUPFAM" id="SSF52540">
    <property type="entry name" value="P-loop containing nucleoside triphosphate hydrolases"/>
    <property type="match status" value="1"/>
</dbReference>
<evidence type="ECO:0000313" key="27">
    <source>
        <dbReference type="RefSeq" id="XP_027282653.1"/>
    </source>
</evidence>
<dbReference type="InterPro" id="IPR033516">
    <property type="entry name" value="CARD8/ASC/NALP1_CARD"/>
</dbReference>
<dbReference type="Pfam" id="PF05729">
    <property type="entry name" value="NACHT"/>
    <property type="match status" value="1"/>
</dbReference>
<dbReference type="Gene3D" id="3.80.10.10">
    <property type="entry name" value="Ribonuclease Inhibitor"/>
    <property type="match status" value="1"/>
</dbReference>
<evidence type="ECO:0000256" key="11">
    <source>
        <dbReference type="ARBA" id="ARBA00022801"/>
    </source>
</evidence>
<dbReference type="InterPro" id="IPR011029">
    <property type="entry name" value="DEATH-like_dom_sf"/>
</dbReference>
<comment type="similarity">
    <text evidence="3">Belongs to the NLRP family.</text>
</comment>
<dbReference type="PROSITE" id="PS51450">
    <property type="entry name" value="LRR"/>
    <property type="match status" value="1"/>
</dbReference>
<dbReference type="KEGG" id="cge:100756987"/>
<dbReference type="FunFam" id="3.40.50.300:FF:000897">
    <property type="entry name" value="NLR family pyrin domain containing 1"/>
    <property type="match status" value="1"/>
</dbReference>
<evidence type="ECO:0000259" key="22">
    <source>
        <dbReference type="PROSITE" id="PS50209"/>
    </source>
</evidence>
<evidence type="ECO:0000256" key="8">
    <source>
        <dbReference type="ARBA" id="ARBA00022670"/>
    </source>
</evidence>
<evidence type="ECO:0000256" key="12">
    <source>
        <dbReference type="ARBA" id="ARBA00022840"/>
    </source>
</evidence>
<dbReference type="RefSeq" id="XP_027282652.1">
    <property type="nucleotide sequence ID" value="XM_027426851.2"/>
</dbReference>
<comment type="function">
    <text evidence="18">Constitutes the active part of the Nlrp1a inflammasome. In absence of pathogens and other damage-associated signals, interacts with the N-terminal part of Nlrp1a (NACHT, LRR and PYD domains-containing protein 1a, N-terminus), preventing activation of the Nlrp1a inflammasome. In response to pathogen-associated signals, the N-terminal part of Nlrp1a is degraded by the proteasome, releasing this form, which polymerizes to form the Nlrp1a inflammasome complex: the Nlrp1a inflammasome complex then directly recruits pro-caspase-1 (proCASP1) and promotes caspase-1 (CASP1) activation, leading to gasdermin-D (GSDMD) cleavage and subsequent pyroptosis.</text>
</comment>
<dbReference type="InterPro" id="IPR041075">
    <property type="entry name" value="NOD1/2_WH"/>
</dbReference>
<protein>
    <submittedName>
        <fullName evidence="26 27">NACHT, LRR and PYD domains-containing protein 1a isoform X3</fullName>
    </submittedName>
</protein>
<dbReference type="GO" id="GO:0008233">
    <property type="term" value="F:peptidase activity"/>
    <property type="evidence" value="ECO:0007669"/>
    <property type="project" value="UniProtKB-KW"/>
</dbReference>
<keyword evidence="8" id="KW-0645">Protease</keyword>
<dbReference type="Pfam" id="PF17776">
    <property type="entry name" value="NLRC4_HD2"/>
    <property type="match status" value="1"/>
</dbReference>
<evidence type="ECO:0000256" key="4">
    <source>
        <dbReference type="ARBA" id="ARBA00022490"/>
    </source>
</evidence>
<dbReference type="CDD" id="cd08330">
    <property type="entry name" value="CARD_ASC_NALP1"/>
    <property type="match status" value="1"/>
</dbReference>
<evidence type="ECO:0000256" key="3">
    <source>
        <dbReference type="ARBA" id="ARBA00008665"/>
    </source>
</evidence>
<dbReference type="Pfam" id="PF00619">
    <property type="entry name" value="CARD"/>
    <property type="match status" value="1"/>
</dbReference>
<evidence type="ECO:0000259" key="24">
    <source>
        <dbReference type="PROSITE" id="PS51830"/>
    </source>
</evidence>
<dbReference type="Proteomes" id="UP001108280">
    <property type="component" value="Chromosome 7"/>
</dbReference>
<keyword evidence="7" id="KW-0433">Leucine-rich repeat</keyword>
<keyword evidence="16" id="KW-1271">Inflammasome</keyword>
<keyword evidence="17" id="KW-0539">Nucleus</keyword>
<evidence type="ECO:0000256" key="17">
    <source>
        <dbReference type="ARBA" id="ARBA00023242"/>
    </source>
</evidence>
<evidence type="ECO:0000313" key="26">
    <source>
        <dbReference type="RefSeq" id="XP_027282652.1"/>
    </source>
</evidence>
<dbReference type="PANTHER" id="PTHR46985:SF3">
    <property type="entry name" value="NACHT, LRR AND PYD DOMAINS-CONTAINING PROTEIN 1"/>
    <property type="match status" value="1"/>
</dbReference>
<dbReference type="GeneID" id="100756987"/>
<dbReference type="SMART" id="SM00368">
    <property type="entry name" value="LRR_RI"/>
    <property type="match status" value="3"/>
</dbReference>
<dbReference type="PROSITE" id="PS50837">
    <property type="entry name" value="NACHT"/>
    <property type="match status" value="1"/>
</dbReference>
<feature type="domain" description="CARD" evidence="22">
    <location>
        <begin position="1376"/>
        <end position="1465"/>
    </location>
</feature>
<feature type="region of interest" description="Disordered" evidence="21">
    <location>
        <begin position="105"/>
        <end position="129"/>
    </location>
</feature>
<dbReference type="Gene3D" id="3.40.50.300">
    <property type="entry name" value="P-loop containing nucleotide triphosphate hydrolases"/>
    <property type="match status" value="1"/>
</dbReference>
<keyword evidence="11" id="KW-0378">Hydrolase</keyword>
<evidence type="ECO:0000256" key="9">
    <source>
        <dbReference type="ARBA" id="ARBA00022737"/>
    </source>
</evidence>
<dbReference type="Pfam" id="PF13516">
    <property type="entry name" value="LRR_6"/>
    <property type="match status" value="2"/>
</dbReference>
<dbReference type="InterPro" id="IPR027417">
    <property type="entry name" value="P-loop_NTPase"/>
</dbReference>
<feature type="domain" description="NACHT" evidence="23">
    <location>
        <begin position="423"/>
        <end position="732"/>
    </location>
</feature>
<dbReference type="GO" id="GO:0045087">
    <property type="term" value="P:innate immune response"/>
    <property type="evidence" value="ECO:0007669"/>
    <property type="project" value="UniProtKB-KW"/>
</dbReference>
<comment type="subcellular location">
    <subcellularLocation>
        <location evidence="1">Inflammasome</location>
    </subcellularLocation>
    <subcellularLocation>
        <location evidence="2">Nucleus</location>
    </subcellularLocation>
</comment>
<dbReference type="FunFam" id="1.10.533.10:FF:000013">
    <property type="entry name" value="Apoptosis-associated speck-like protein containing a CARD"/>
    <property type="match status" value="1"/>
</dbReference>
<keyword evidence="12" id="KW-0067">ATP-binding</keyword>
<dbReference type="Gene3D" id="1.10.533.10">
    <property type="entry name" value="Death Domain, Fas"/>
    <property type="match status" value="1"/>
</dbReference>
<dbReference type="Pfam" id="PF23679">
    <property type="entry name" value="UPA-FIIND"/>
    <property type="match status" value="1"/>
</dbReference>
<dbReference type="GO" id="GO:0005524">
    <property type="term" value="F:ATP binding"/>
    <property type="evidence" value="ECO:0007669"/>
    <property type="project" value="UniProtKB-KW"/>
</dbReference>
<dbReference type="GO" id="GO:0005634">
    <property type="term" value="C:nucleus"/>
    <property type="evidence" value="ECO:0007669"/>
    <property type="project" value="UniProtKB-SubCell"/>
</dbReference>
<dbReference type="Pfam" id="PF13553">
    <property type="entry name" value="FIIND"/>
    <property type="match status" value="1"/>
</dbReference>
<dbReference type="InterPro" id="IPR007111">
    <property type="entry name" value="NACHT_NTPase"/>
</dbReference>
<evidence type="ECO:0000256" key="2">
    <source>
        <dbReference type="ARBA" id="ARBA00004123"/>
    </source>
</evidence>
<dbReference type="GO" id="GO:0012501">
    <property type="term" value="P:programmed cell death"/>
    <property type="evidence" value="ECO:0007669"/>
    <property type="project" value="UniProtKB-KW"/>
</dbReference>
<keyword evidence="5" id="KW-0399">Innate immunity</keyword>
<dbReference type="SUPFAM" id="SSF52047">
    <property type="entry name" value="RNI-like"/>
    <property type="match status" value="1"/>
</dbReference>
<dbReference type="InterPro" id="IPR041267">
    <property type="entry name" value="NLRP_HD2"/>
</dbReference>
<dbReference type="GO" id="GO:0061702">
    <property type="term" value="C:canonical inflammasome complex"/>
    <property type="evidence" value="ECO:0007669"/>
    <property type="project" value="UniProtKB-SubCell"/>
</dbReference>
<reference evidence="26 27" key="3">
    <citation type="submission" date="2025-04" db="UniProtKB">
        <authorList>
            <consortium name="RefSeq"/>
        </authorList>
    </citation>
    <scope>IDENTIFICATION</scope>
    <source>
        <strain evidence="26 27">17A/GY</strain>
        <tissue evidence="26 27">Liver</tissue>
    </source>
</reference>
<evidence type="ECO:0000256" key="18">
    <source>
        <dbReference type="ARBA" id="ARBA00024315"/>
    </source>
</evidence>
<evidence type="ECO:0000256" key="19">
    <source>
        <dbReference type="ARBA" id="ARBA00024369"/>
    </source>
</evidence>
<keyword evidence="10" id="KW-0547">Nucleotide-binding</keyword>
<comment type="subunit">
    <text evidence="19">Interacts with the C-terminal part of Nlrp1a (NACHT, LRR and PYD domains-containing protein 1a, C-terminus) in absence of pathogens and other damage-associated signals.</text>
</comment>
<dbReference type="GO" id="GO:0042981">
    <property type="term" value="P:regulation of apoptotic process"/>
    <property type="evidence" value="ECO:0007669"/>
    <property type="project" value="InterPro"/>
</dbReference>
<evidence type="ECO:0000256" key="21">
    <source>
        <dbReference type="SAM" id="MobiDB-lite"/>
    </source>
</evidence>
<evidence type="ECO:0000256" key="10">
    <source>
        <dbReference type="ARBA" id="ARBA00022741"/>
    </source>
</evidence>
<dbReference type="RefSeq" id="XP_027282653.1">
    <property type="nucleotide sequence ID" value="XM_027426852.2"/>
</dbReference>
<evidence type="ECO:0000256" key="16">
    <source>
        <dbReference type="ARBA" id="ARBA00023233"/>
    </source>
</evidence>
<gene>
    <name evidence="26 27 28 29" type="primary">LOC100756987</name>
</gene>
<feature type="compositionally biased region" description="Polar residues" evidence="21">
    <location>
        <begin position="113"/>
        <end position="123"/>
    </location>
</feature>
<dbReference type="PROSITE" id="PS51830">
    <property type="entry name" value="FIIND"/>
    <property type="match status" value="1"/>
</dbReference>
<dbReference type="InterPro" id="IPR051249">
    <property type="entry name" value="NLRP_Inflammasome"/>
</dbReference>
<reference evidence="25" key="1">
    <citation type="journal article" date="2018" name="Biotechnol. Bioeng.">
        <title>A reference genome of the Chinese hamster based on a hybrid assembly strategy.</title>
        <authorList>
            <person name="Rupp O."/>
            <person name="MacDonald M.L."/>
            <person name="Li S."/>
            <person name="Dhiman H."/>
            <person name="Polson S."/>
            <person name="Griep S."/>
            <person name="Heffner K."/>
            <person name="Hernandez I."/>
            <person name="Brinkrolf K."/>
            <person name="Jadhav V."/>
            <person name="Samoudi M."/>
            <person name="Hao H."/>
            <person name="Kingham B."/>
            <person name="Goesmann A."/>
            <person name="Betenbaugh M.J."/>
            <person name="Lewis N.E."/>
            <person name="Borth N."/>
            <person name="Lee K.H."/>
        </authorList>
    </citation>
    <scope>NUCLEOTIDE SEQUENCE [LARGE SCALE GENOMIC DNA]</scope>
    <source>
        <strain evidence="25">17A/GY</strain>
    </source>
</reference>
<evidence type="ECO:0000256" key="14">
    <source>
        <dbReference type="ARBA" id="ARBA00022859"/>
    </source>
</evidence>
<feature type="domain" description="FIIND" evidence="24">
    <location>
        <begin position="1089"/>
        <end position="1372"/>
    </location>
</feature>
<evidence type="ECO:0000256" key="1">
    <source>
        <dbReference type="ARBA" id="ARBA00004110"/>
    </source>
</evidence>
<organism evidence="25 28">
    <name type="scientific">Cricetulus griseus</name>
    <name type="common">Chinese hamster</name>
    <name type="synonym">Cricetulus barabensis griseus</name>
    <dbReference type="NCBI Taxonomy" id="10029"/>
    <lineage>
        <taxon>Eukaryota</taxon>
        <taxon>Metazoa</taxon>
        <taxon>Chordata</taxon>
        <taxon>Craniata</taxon>
        <taxon>Vertebrata</taxon>
        <taxon>Euteleostomi</taxon>
        <taxon>Mammalia</taxon>
        <taxon>Eutheria</taxon>
        <taxon>Euarchontoglires</taxon>
        <taxon>Glires</taxon>
        <taxon>Rodentia</taxon>
        <taxon>Myomorpha</taxon>
        <taxon>Muroidea</taxon>
        <taxon>Cricetidae</taxon>
        <taxon>Cricetinae</taxon>
        <taxon>Cricetulus</taxon>
    </lineage>
</organism>
<dbReference type="GO" id="GO:0006508">
    <property type="term" value="P:proteolysis"/>
    <property type="evidence" value="ECO:0007669"/>
    <property type="project" value="UniProtKB-KW"/>
</dbReference>
<comment type="function">
    <text evidence="20">Constitutes the precursor of the Nlrp1a inflammasome, which mediates autoproteolytic processing within the FIIND domain to generate the N-terminal and C-terminal parts, which are associated non-covalently in absence of pathogens and other damage-associated signals.</text>
</comment>
<dbReference type="InterPro" id="IPR001315">
    <property type="entry name" value="CARD"/>
</dbReference>
<evidence type="ECO:0000256" key="5">
    <source>
        <dbReference type="ARBA" id="ARBA00022588"/>
    </source>
</evidence>
<dbReference type="InterPro" id="IPR001611">
    <property type="entry name" value="Leu-rich_rpt"/>
</dbReference>
<evidence type="ECO:0000256" key="20">
    <source>
        <dbReference type="ARBA" id="ARBA00029394"/>
    </source>
</evidence>
<evidence type="ECO:0000259" key="23">
    <source>
        <dbReference type="PROSITE" id="PS50837"/>
    </source>
</evidence>
<reference evidence="25" key="2">
    <citation type="journal article" date="2020" name="Biotechnol. Bioeng.">
        <title>Chromosome-scale scaffolds for the Chinese hamster reference genome assembly to facilitate the study of the CHO epigenome.</title>
        <authorList>
            <person name="Hilliard W."/>
            <person name="MacDonald M."/>
            <person name="Lee K.H."/>
        </authorList>
    </citation>
    <scope>NUCLEOTIDE SEQUENCE [LARGE SCALE GENOMIC DNA]</scope>
    <source>
        <strain evidence="25">17A/GY</strain>
    </source>
</reference>
<evidence type="ECO:0000256" key="15">
    <source>
        <dbReference type="ARBA" id="ARBA00023198"/>
    </source>
</evidence>
<keyword evidence="9" id="KW-0677">Repeat</keyword>
<dbReference type="Pfam" id="PF17779">
    <property type="entry name" value="WHD_NOD2"/>
    <property type="match status" value="1"/>
</dbReference>
<accession>A0A9J7GFA0</accession>
<dbReference type="OrthoDB" id="428577at2759"/>
<dbReference type="RefSeq" id="XP_027282654.1">
    <property type="nucleotide sequence ID" value="XM_027426853.2"/>
</dbReference>
<dbReference type="SUPFAM" id="SSF47986">
    <property type="entry name" value="DEATH domain"/>
    <property type="match status" value="1"/>
</dbReference>
<keyword evidence="15" id="KW-0395">Inflammatory response</keyword>
<evidence type="ECO:0000313" key="29">
    <source>
        <dbReference type="RefSeq" id="XP_027282655.1"/>
    </source>
</evidence>
<dbReference type="InterPro" id="IPR025307">
    <property type="entry name" value="FIIND_dom"/>
</dbReference>
<dbReference type="InterPro" id="IPR032675">
    <property type="entry name" value="LRR_dom_sf"/>
</dbReference>
<dbReference type="PROSITE" id="PS50209">
    <property type="entry name" value="CARD"/>
    <property type="match status" value="1"/>
</dbReference>
<evidence type="ECO:0000313" key="25">
    <source>
        <dbReference type="Proteomes" id="UP001108280"/>
    </source>
</evidence>
<evidence type="ECO:0000256" key="6">
    <source>
        <dbReference type="ARBA" id="ARBA00022590"/>
    </source>
</evidence>
<proteinExistence type="inferred from homology"/>
<keyword evidence="14" id="KW-0391">Immunity</keyword>
<keyword evidence="6" id="KW-1210">Necrosis</keyword>
<dbReference type="RefSeq" id="XP_027282655.1">
    <property type="nucleotide sequence ID" value="XM_027426854.2"/>
</dbReference>
<sequence length="1470" mass="167593">MGAALSKIVGGTKEAQHKDKQVLDPDYEMREPINLEVQRTKAEAEKDLMQSSTFTPYMDTTTILVDIAKHLSRIGDEAHPNIRAELADIDKNSLTSCLEQQQKGEVKQDQCGLHSQASPQDSVTMEEAQSKKVGDTKGALYECQQVLDPNHFMKKKLDLMLQRIKAEEEKDLKLSTAITPYVEPGTLESSLQLLCSSIRKLIHFQMSGSTFTTYKDRILLQCSLQLLSAILKNRRHIPMSGSETTHYMNPTPLQTSLQLLRSGLEDLREILMSDLTIKCYMDPTTLQDSLQLLDSSLENLNEILILGLSSSFPSSTMKHFMDHSTLESSFHLLSSSLENLGKMLMSEMHHKEGRENLYHTESWKMEDFLQNFTHLLLLLKPCPRGWKTLNRKSLHETKGEEKGHLIEMEDLFNPNLDTQEEPQLVILEGAAGIGKSTLARQVRRAWGKGQLYRDRFQHVFYFNCRELAQCKQLSLAELIAKDQAVSSAPIRQILSHPEKLLFILDGIDEPAWVLEMQNPEFCLHWSQPQPVPMLLGSLLGKSILPGASLLLTTRITDLRKFIPSLGQPRWVEVLGFSKSGRKKYIYKYFTKKREAIAAVSLVKSNPVLSALCVVPWVSWLVCTCLKQQMKQGIDLSLTSQTTTALCLKYLSLTLPGHSLETQLRRLCSLAAEGIFRKRTLFSERDLQIQGLDNDVITTFLKMGVLQKQPRSLYYSFAHLCLQEFFAAMSCILYFNENTSDHTEFYSIVQALKEGYGRHDLFEAPTMRFLFGLLSEKEMRKIWNIFPCKWSRETMLHLQRYIQKEALLHQPYSLGLLHCLYEIQDKDFVAEVMNNYQETRVHTPVDMEHPEFQTGVMYMVVQTDVDLMVVTFCIKFCCRVKRLQMNASGQQRKISKSPKIVLSRWTPMTNASWQVLFSMLEFTGSLEELDLSGNPLSNSALQSLCRTLRCPGCHLKTLWLLNCGLTSRHCEDLTSVLWASSSLTELDLQLNDLGDHGVRLLCEGLRNPACNLRILRLDQDPLSDQVMMELRALEAENPQMLISSTLNPPVMDPTKNMDGEEMGDSLTSFKQQRLQSGHKHMEPLGTEDDFWGPTGPVATEVVDRERNLYRVQFPVAGSYHCPNIGLRFVVTRAVTIKIEFCAWSQYLNETPLLHSHMVAGPLFDIKADQEAVATVYLPHFVTLQEGQVDISLFQVAHFQEHGMILETPARVEQHYAVLENPSFSPVGVLVRMIPAVGHFIPITSITLIYYPLNLKDVTLHLYLIPNDCTIRKAIDEEEMKFWFVRIHKPPPVDSLYIGSRYIVSASKRLKIIPKELELCYRSPGESQLFSEIHVGHMGSEINLQIRDKKHRNLIWEALVKPGDLSPAPPVTPVAHKDAPASLHFLDQHREQLVARVTSVDPLLDKLHSLVLSEEEYEAVRAEATTQDKMRKLFSFSRSWTRTCKDQVYQALNEIHPHLIMDLLKKSRRVSV</sequence>